<dbReference type="PROSITE" id="PS51257">
    <property type="entry name" value="PROKAR_LIPOPROTEIN"/>
    <property type="match status" value="1"/>
</dbReference>
<dbReference type="Proteomes" id="UP000254939">
    <property type="component" value="Unassembled WGS sequence"/>
</dbReference>
<evidence type="ECO:0000256" key="1">
    <source>
        <dbReference type="SAM" id="SignalP"/>
    </source>
</evidence>
<accession>A0A370KIG8</accession>
<comment type="caution">
    <text evidence="2">The sequence shown here is derived from an EMBL/GenBank/DDBJ whole genome shotgun (WGS) entry which is preliminary data.</text>
</comment>
<keyword evidence="1" id="KW-0732">Signal</keyword>
<sequence length="49" mass="5089">MKSTIIICIAFLALAGCANTAYGLKQDGVQSSHALDDATHRVLSAGAKR</sequence>
<name>A0A370KIG8_9HYPH</name>
<dbReference type="AlphaFoldDB" id="A0A370KIG8"/>
<reference evidence="2 3" key="1">
    <citation type="submission" date="2017-03" db="EMBL/GenBank/DDBJ databases">
        <title>Genome analysis of Rhizobial strains effectives or ineffectives for nitrogen fixation isolated from bean seeds.</title>
        <authorList>
            <person name="Peralta H."/>
            <person name="Aguilar-Vera A."/>
            <person name="Mora Y."/>
            <person name="Vargas-Lagunas C."/>
            <person name="Girard L."/>
            <person name="Mora J."/>
        </authorList>
    </citation>
    <scope>NUCLEOTIDE SEQUENCE [LARGE SCALE GENOMIC DNA]</scope>
    <source>
        <strain evidence="2 3">CCGM3</strain>
    </source>
</reference>
<dbReference type="RefSeq" id="WP_016557998.1">
    <property type="nucleotide sequence ID" value="NZ_KZ857266.1"/>
</dbReference>
<feature type="signal peptide" evidence="1">
    <location>
        <begin position="1"/>
        <end position="20"/>
    </location>
</feature>
<evidence type="ECO:0000313" key="3">
    <source>
        <dbReference type="Proteomes" id="UP000254939"/>
    </source>
</evidence>
<protein>
    <submittedName>
        <fullName evidence="2">Entericidin</fullName>
    </submittedName>
</protein>
<evidence type="ECO:0000313" key="2">
    <source>
        <dbReference type="EMBL" id="RDJ05684.1"/>
    </source>
</evidence>
<proteinExistence type="predicted"/>
<dbReference type="OrthoDB" id="8396979at2"/>
<organism evidence="2 3">
    <name type="scientific">Rhizobium grahamii</name>
    <dbReference type="NCBI Taxonomy" id="1120045"/>
    <lineage>
        <taxon>Bacteria</taxon>
        <taxon>Pseudomonadati</taxon>
        <taxon>Pseudomonadota</taxon>
        <taxon>Alphaproteobacteria</taxon>
        <taxon>Hyphomicrobiales</taxon>
        <taxon>Rhizobiaceae</taxon>
        <taxon>Rhizobium/Agrobacterium group</taxon>
        <taxon>Rhizobium</taxon>
    </lineage>
</organism>
<feature type="chain" id="PRO_5017043386" evidence="1">
    <location>
        <begin position="21"/>
        <end position="49"/>
    </location>
</feature>
<gene>
    <name evidence="2" type="ORF">B5K06_24870</name>
</gene>
<dbReference type="EMBL" id="NAAC01000031">
    <property type="protein sequence ID" value="RDJ05684.1"/>
    <property type="molecule type" value="Genomic_DNA"/>
</dbReference>